<dbReference type="EMBL" id="VITR01000022">
    <property type="protein sequence ID" value="TWB35121.1"/>
    <property type="molecule type" value="Genomic_DNA"/>
</dbReference>
<feature type="domain" description="HTH cro/C1-type" evidence="2">
    <location>
        <begin position="35"/>
        <end position="70"/>
    </location>
</feature>
<dbReference type="PROSITE" id="PS50943">
    <property type="entry name" value="HTH_CROC1"/>
    <property type="match status" value="1"/>
</dbReference>
<accession>A0A560GMY2</accession>
<feature type="region of interest" description="Disordered" evidence="1">
    <location>
        <begin position="1"/>
        <end position="22"/>
    </location>
</feature>
<dbReference type="OrthoDB" id="461984at2"/>
<name>A0A560GMY2_9PROT</name>
<dbReference type="SMART" id="SM00530">
    <property type="entry name" value="HTH_XRE"/>
    <property type="match status" value="1"/>
</dbReference>
<dbReference type="GO" id="GO:0003677">
    <property type="term" value="F:DNA binding"/>
    <property type="evidence" value="ECO:0007669"/>
    <property type="project" value="InterPro"/>
</dbReference>
<evidence type="ECO:0000259" key="2">
    <source>
        <dbReference type="PROSITE" id="PS50943"/>
    </source>
</evidence>
<proteinExistence type="predicted"/>
<evidence type="ECO:0000313" key="3">
    <source>
        <dbReference type="EMBL" id="TWB35121.1"/>
    </source>
</evidence>
<dbReference type="AlphaFoldDB" id="A0A560GMY2"/>
<dbReference type="RefSeq" id="WP_145736188.1">
    <property type="nucleotide sequence ID" value="NZ_VITR01000022.1"/>
</dbReference>
<dbReference type="Proteomes" id="UP000315751">
    <property type="component" value="Unassembled WGS sequence"/>
</dbReference>
<organism evidence="3 4">
    <name type="scientific">Nitrospirillum amazonense</name>
    <dbReference type="NCBI Taxonomy" id="28077"/>
    <lineage>
        <taxon>Bacteria</taxon>
        <taxon>Pseudomonadati</taxon>
        <taxon>Pseudomonadota</taxon>
        <taxon>Alphaproteobacteria</taxon>
        <taxon>Rhodospirillales</taxon>
        <taxon>Azospirillaceae</taxon>
        <taxon>Nitrospirillum</taxon>
    </lineage>
</organism>
<dbReference type="InterPro" id="IPR001387">
    <property type="entry name" value="Cro/C1-type_HTH"/>
</dbReference>
<evidence type="ECO:0000256" key="1">
    <source>
        <dbReference type="SAM" id="MobiDB-lite"/>
    </source>
</evidence>
<protein>
    <submittedName>
        <fullName evidence="3">Putative transcriptional regulator</fullName>
    </submittedName>
</protein>
<dbReference type="InterPro" id="IPR010982">
    <property type="entry name" value="Lambda_DNA-bd_dom_sf"/>
</dbReference>
<dbReference type="Gene3D" id="1.10.260.40">
    <property type="entry name" value="lambda repressor-like DNA-binding domains"/>
    <property type="match status" value="1"/>
</dbReference>
<keyword evidence="4" id="KW-1185">Reference proteome</keyword>
<dbReference type="Pfam" id="PF13560">
    <property type="entry name" value="HTH_31"/>
    <property type="match status" value="1"/>
</dbReference>
<sequence length="98" mass="11036">MKKEPIIAIEADASDPEDRPVSADGLEKALQGRRIRRLRQRLSLSQSEFAERYGIPVANLRQYEIGRTMPPPAVRAYLAVIEQEPEVTAEAYRKSQAA</sequence>
<gene>
    <name evidence="3" type="ORF">FBZ90_12213</name>
</gene>
<reference evidence="3 4" key="1">
    <citation type="submission" date="2019-06" db="EMBL/GenBank/DDBJ databases">
        <title>Genomic Encyclopedia of Type Strains, Phase IV (KMG-V): Genome sequencing to study the core and pangenomes of soil and plant-associated prokaryotes.</title>
        <authorList>
            <person name="Whitman W."/>
        </authorList>
    </citation>
    <scope>NUCLEOTIDE SEQUENCE [LARGE SCALE GENOMIC DNA]</scope>
    <source>
        <strain evidence="3 4">BR 11622</strain>
    </source>
</reference>
<evidence type="ECO:0000313" key="4">
    <source>
        <dbReference type="Proteomes" id="UP000315751"/>
    </source>
</evidence>
<dbReference type="SUPFAM" id="SSF47413">
    <property type="entry name" value="lambda repressor-like DNA-binding domains"/>
    <property type="match status" value="1"/>
</dbReference>
<comment type="caution">
    <text evidence="3">The sequence shown here is derived from an EMBL/GenBank/DDBJ whole genome shotgun (WGS) entry which is preliminary data.</text>
</comment>